<accession>A0ACA9KVS6</accession>
<dbReference type="Proteomes" id="UP000789702">
    <property type="component" value="Unassembled WGS sequence"/>
</dbReference>
<proteinExistence type="predicted"/>
<reference evidence="1" key="1">
    <citation type="submission" date="2021-06" db="EMBL/GenBank/DDBJ databases">
        <authorList>
            <person name="Kallberg Y."/>
            <person name="Tangrot J."/>
            <person name="Rosling A."/>
        </authorList>
    </citation>
    <scope>NUCLEOTIDE SEQUENCE</scope>
    <source>
        <strain evidence="1">IL203A</strain>
    </source>
</reference>
<evidence type="ECO:0000313" key="2">
    <source>
        <dbReference type="Proteomes" id="UP000789702"/>
    </source>
</evidence>
<gene>
    <name evidence="1" type="ORF">DHETER_LOCUS2795</name>
</gene>
<organism evidence="1 2">
    <name type="scientific">Dentiscutata heterogama</name>
    <dbReference type="NCBI Taxonomy" id="1316150"/>
    <lineage>
        <taxon>Eukaryota</taxon>
        <taxon>Fungi</taxon>
        <taxon>Fungi incertae sedis</taxon>
        <taxon>Mucoromycota</taxon>
        <taxon>Glomeromycotina</taxon>
        <taxon>Glomeromycetes</taxon>
        <taxon>Diversisporales</taxon>
        <taxon>Gigasporaceae</taxon>
        <taxon>Dentiscutata</taxon>
    </lineage>
</organism>
<dbReference type="EMBL" id="CAJVPU010002174">
    <property type="protein sequence ID" value="CAG8496288.1"/>
    <property type="molecule type" value="Genomic_DNA"/>
</dbReference>
<name>A0ACA9KVS6_9GLOM</name>
<sequence length="86" mass="9486">MTIGQLLLSPPMHPYLYSPQSPYGVLYTLSLTLSQSSSSASNSPPHNIYLIPNLPNFNNSIKTTNIYIRGLSPNTTDKSLHNMCSM</sequence>
<comment type="caution">
    <text evidence="1">The sequence shown here is derived from an EMBL/GenBank/DDBJ whole genome shotgun (WGS) entry which is preliminary data.</text>
</comment>
<protein>
    <submittedName>
        <fullName evidence="1">10532_t:CDS:1</fullName>
    </submittedName>
</protein>
<keyword evidence="2" id="KW-1185">Reference proteome</keyword>
<evidence type="ECO:0000313" key="1">
    <source>
        <dbReference type="EMBL" id="CAG8496288.1"/>
    </source>
</evidence>